<evidence type="ECO:0000256" key="5">
    <source>
        <dbReference type="ARBA" id="ARBA00023136"/>
    </source>
</evidence>
<keyword evidence="3 6" id="KW-0812">Transmembrane</keyword>
<dbReference type="KEGG" id="gyu:FE374_00385"/>
<evidence type="ECO:0000313" key="9">
    <source>
        <dbReference type="Proteomes" id="UP000314616"/>
    </source>
</evidence>
<evidence type="ECO:0000256" key="4">
    <source>
        <dbReference type="ARBA" id="ARBA00022989"/>
    </source>
</evidence>
<reference evidence="8 9" key="1">
    <citation type="submission" date="2019-05" db="EMBL/GenBank/DDBJ databases">
        <title>Georgenia *** sp. nov., and Georgenia *** sp. nov., isolated from the intestinal contents of plateau pika (Ochotona curzoniae) in the Qinghai-Tibet plateau of China.</title>
        <authorList>
            <person name="Tian Z."/>
        </authorList>
    </citation>
    <scope>NUCLEOTIDE SEQUENCE [LARGE SCALE GENOMIC DNA]</scope>
    <source>
        <strain evidence="8 9">Z443</strain>
    </source>
</reference>
<evidence type="ECO:0000256" key="1">
    <source>
        <dbReference type="ARBA" id="ARBA00004651"/>
    </source>
</evidence>
<dbReference type="Pfam" id="PF13396">
    <property type="entry name" value="PLDc_N"/>
    <property type="match status" value="1"/>
</dbReference>
<dbReference type="EMBL" id="CP040915">
    <property type="protein sequence ID" value="QDC23295.1"/>
    <property type="molecule type" value="Genomic_DNA"/>
</dbReference>
<evidence type="ECO:0000313" key="8">
    <source>
        <dbReference type="EMBL" id="QDC23295.1"/>
    </source>
</evidence>
<feature type="transmembrane region" description="Helical" evidence="6">
    <location>
        <begin position="58"/>
        <end position="77"/>
    </location>
</feature>
<evidence type="ECO:0000256" key="6">
    <source>
        <dbReference type="SAM" id="Phobius"/>
    </source>
</evidence>
<protein>
    <recommendedName>
        <fullName evidence="7">Cardiolipin synthase N-terminal domain-containing protein</fullName>
    </recommendedName>
</protein>
<keyword evidence="2" id="KW-1003">Cell membrane</keyword>
<dbReference type="Proteomes" id="UP000314616">
    <property type="component" value="Chromosome"/>
</dbReference>
<dbReference type="GO" id="GO:0005886">
    <property type="term" value="C:plasma membrane"/>
    <property type="evidence" value="ECO:0007669"/>
    <property type="project" value="UniProtKB-SubCell"/>
</dbReference>
<feature type="transmembrane region" description="Helical" evidence="6">
    <location>
        <begin position="25"/>
        <end position="46"/>
    </location>
</feature>
<evidence type="ECO:0000256" key="3">
    <source>
        <dbReference type="ARBA" id="ARBA00022692"/>
    </source>
</evidence>
<dbReference type="AlphaFoldDB" id="A0A5B8C265"/>
<accession>A0A5B8C265</accession>
<sequence>MTRDGEGLMTRTKKTWGDFSAGQQAAIIAVGAVELALAVTAWTDLARRPAEAVSGSKLKWAAIIAVNLVGPLTYFRWGRRANG</sequence>
<organism evidence="8 9">
    <name type="scientific">Georgenia yuyongxinii</name>
    <dbReference type="NCBI Taxonomy" id="2589797"/>
    <lineage>
        <taxon>Bacteria</taxon>
        <taxon>Bacillati</taxon>
        <taxon>Actinomycetota</taxon>
        <taxon>Actinomycetes</taxon>
        <taxon>Micrococcales</taxon>
        <taxon>Bogoriellaceae</taxon>
        <taxon>Georgenia</taxon>
    </lineage>
</organism>
<name>A0A5B8C265_9MICO</name>
<dbReference type="OrthoDB" id="5125307at2"/>
<feature type="domain" description="Cardiolipin synthase N-terminal" evidence="7">
    <location>
        <begin position="36"/>
        <end position="79"/>
    </location>
</feature>
<evidence type="ECO:0000256" key="2">
    <source>
        <dbReference type="ARBA" id="ARBA00022475"/>
    </source>
</evidence>
<dbReference type="InterPro" id="IPR027379">
    <property type="entry name" value="CLS_N"/>
</dbReference>
<keyword evidence="4 6" id="KW-1133">Transmembrane helix</keyword>
<evidence type="ECO:0000259" key="7">
    <source>
        <dbReference type="Pfam" id="PF13396"/>
    </source>
</evidence>
<proteinExistence type="predicted"/>
<gene>
    <name evidence="8" type="ORF">FE374_00385</name>
</gene>
<comment type="subcellular location">
    <subcellularLocation>
        <location evidence="1">Cell membrane</location>
        <topology evidence="1">Multi-pass membrane protein</topology>
    </subcellularLocation>
</comment>
<keyword evidence="5 6" id="KW-0472">Membrane</keyword>